<reference evidence="4" key="1">
    <citation type="submission" date="2016-10" db="EMBL/GenBank/DDBJ databases">
        <authorList>
            <person name="Varghese N."/>
        </authorList>
    </citation>
    <scope>NUCLEOTIDE SEQUENCE [LARGE SCALE GENOMIC DNA]</scope>
    <source>
        <strain evidence="4">GAS106B</strain>
    </source>
</reference>
<gene>
    <name evidence="3" type="ORF">SAMN05443245_5178</name>
</gene>
<evidence type="ECO:0000256" key="1">
    <source>
        <dbReference type="SAM" id="MobiDB-lite"/>
    </source>
</evidence>
<dbReference type="InterPro" id="IPR007539">
    <property type="entry name" value="DUF551"/>
</dbReference>
<feature type="domain" description="DUF551" evidence="2">
    <location>
        <begin position="372"/>
        <end position="430"/>
    </location>
</feature>
<dbReference type="Pfam" id="PF04448">
    <property type="entry name" value="DUF551"/>
    <property type="match status" value="1"/>
</dbReference>
<name>A0A1H1IHB0_9BURK</name>
<dbReference type="Proteomes" id="UP000183487">
    <property type="component" value="Unassembled WGS sequence"/>
</dbReference>
<evidence type="ECO:0000313" key="4">
    <source>
        <dbReference type="Proteomes" id="UP000183487"/>
    </source>
</evidence>
<protein>
    <recommendedName>
        <fullName evidence="2">DUF551 domain-containing protein</fullName>
    </recommendedName>
</protein>
<sequence length="449" mass="48167">MTTSNQLGAMMTDAKNIIDSLRKQAAQIAKEGHFGWGNIDNDAADTIERMVAQIALLSASKPAAYVNGFELDSMLPDDETAGPDRTPGIQRTQSQFRSVPLYRTPQIAAPAQSGETIYQVLDPIEGGWSDGPRSLYDATDGAFRRIVYTAPQPTQPAPTRHQFAFAALDEAAKICDAVAERFSEEPRAQYAADLAAQEIRILADQWKAVAATAREPVKAGERPDPNDIQGWSVTVNVNAQDILTIGHNSLSGIDGIEDFAQVVRNCAEHLLSFIGKPEQSAVVLDGERAIIPDDIAYALRVYGDARAGNGDSDATLRYVVRLIHQALARAASPQATAPDCQACGDGITAHDPGICGNCFAMKYRDASPQANWISVEDGLPKDGQLVLIAFSDGGIDFSHRHSHRGVAGWSGVHPVHHQPPTHWMVPPTTPADIAAERPASGGDQPAQEA</sequence>
<accession>A0A1H1IHB0</accession>
<organism evidence="3 4">
    <name type="scientific">Paraburkholderia fungorum</name>
    <dbReference type="NCBI Taxonomy" id="134537"/>
    <lineage>
        <taxon>Bacteria</taxon>
        <taxon>Pseudomonadati</taxon>
        <taxon>Pseudomonadota</taxon>
        <taxon>Betaproteobacteria</taxon>
        <taxon>Burkholderiales</taxon>
        <taxon>Burkholderiaceae</taxon>
        <taxon>Paraburkholderia</taxon>
    </lineage>
</organism>
<evidence type="ECO:0000259" key="2">
    <source>
        <dbReference type="Pfam" id="PF04448"/>
    </source>
</evidence>
<feature type="region of interest" description="Disordered" evidence="1">
    <location>
        <begin position="430"/>
        <end position="449"/>
    </location>
</feature>
<evidence type="ECO:0000313" key="3">
    <source>
        <dbReference type="EMBL" id="SDR37050.1"/>
    </source>
</evidence>
<dbReference type="EMBL" id="FNKP01000002">
    <property type="protein sequence ID" value="SDR37050.1"/>
    <property type="molecule type" value="Genomic_DNA"/>
</dbReference>
<dbReference type="OrthoDB" id="9120889at2"/>
<dbReference type="RefSeq" id="WP_074769902.1">
    <property type="nucleotide sequence ID" value="NZ_FNKP01000002.1"/>
</dbReference>
<proteinExistence type="predicted"/>
<dbReference type="AlphaFoldDB" id="A0A1H1IHB0"/>
<keyword evidence="4" id="KW-1185">Reference proteome</keyword>